<accession>A0AAJ4MZF8</accession>
<name>A0AAJ4MZF8_AGRTU</name>
<evidence type="ECO:0000313" key="1">
    <source>
        <dbReference type="EMBL" id="QTG12409.1"/>
    </source>
</evidence>
<sequence length="129" mass="14493">MDKLARAAYERARYRARKAPALSTALQLYLKAFTTRPTINRKKGKTMVAKCEEKTKARKTGRSTYVSDFACPNCDGVRRYTSNGACVECTRKASKLQGQTEAGKAANRERQARFRARQLAKKIGLLDDI</sequence>
<proteinExistence type="predicted"/>
<dbReference type="Proteomes" id="UP000663946">
    <property type="component" value="Chromosome 1"/>
</dbReference>
<dbReference type="AlphaFoldDB" id="A0AAJ4MZF8"/>
<organism evidence="1 2">
    <name type="scientific">Agrobacterium tumefaciens</name>
    <dbReference type="NCBI Taxonomy" id="358"/>
    <lineage>
        <taxon>Bacteria</taxon>
        <taxon>Pseudomonadati</taxon>
        <taxon>Pseudomonadota</taxon>
        <taxon>Alphaproteobacteria</taxon>
        <taxon>Hyphomicrobiales</taxon>
        <taxon>Rhizobiaceae</taxon>
        <taxon>Rhizobium/Agrobacterium group</taxon>
        <taxon>Agrobacterium</taxon>
        <taxon>Agrobacterium tumefaciens complex</taxon>
    </lineage>
</organism>
<protein>
    <submittedName>
        <fullName evidence="1">Uncharacterized protein</fullName>
    </submittedName>
</protein>
<gene>
    <name evidence="1" type="ORF">G6M86_03740</name>
</gene>
<dbReference type="EMBL" id="CP049216">
    <property type="protein sequence ID" value="QTG12409.1"/>
    <property type="molecule type" value="Genomic_DNA"/>
</dbReference>
<dbReference type="RefSeq" id="WP_333721881.1">
    <property type="nucleotide sequence ID" value="NZ_CP049216.1"/>
</dbReference>
<reference evidence="1" key="1">
    <citation type="submission" date="2020-02" db="EMBL/GenBank/DDBJ databases">
        <title>Unexpected conservation and global transmission of agrobacterial virulence plasmids.</title>
        <authorList>
            <person name="Weisberg A.J."/>
            <person name="Davis E.W. II"/>
            <person name="Tabima J.R."/>
            <person name="Belcher M.S."/>
            <person name="Miller M."/>
            <person name="Kuo C.-H."/>
            <person name="Loper J.E."/>
            <person name="Grunwald N.J."/>
            <person name="Putnam M.L."/>
            <person name="Chang J.H."/>
        </authorList>
    </citation>
    <scope>NUCLEOTIDE SEQUENCE</scope>
    <source>
        <strain evidence="1">Q15/94</strain>
    </source>
</reference>
<evidence type="ECO:0000313" key="2">
    <source>
        <dbReference type="Proteomes" id="UP000663946"/>
    </source>
</evidence>